<reference evidence="1" key="1">
    <citation type="journal article" date="2017" name="Science">
        <title>Giant viruses with an expanded complement of translation system components.</title>
        <authorList>
            <person name="Schulz F."/>
            <person name="Yutin N."/>
            <person name="Ivanova N.N."/>
            <person name="Ortega D.R."/>
            <person name="Lee T.K."/>
            <person name="Vierheilig J."/>
            <person name="Daims H."/>
            <person name="Horn M."/>
            <person name="Wagner M."/>
            <person name="Jensen G.J."/>
            <person name="Kyrpides N.C."/>
            <person name="Koonin E.V."/>
            <person name="Woyke T."/>
        </authorList>
    </citation>
    <scope>NUCLEOTIDE SEQUENCE</scope>
    <source>
        <strain evidence="1">KNV1</strain>
    </source>
</reference>
<protein>
    <submittedName>
        <fullName evidence="1">Uncharacterized protein</fullName>
    </submittedName>
</protein>
<organism evidence="1">
    <name type="scientific">Klosneuvirus KNV1</name>
    <dbReference type="NCBI Taxonomy" id="1977640"/>
    <lineage>
        <taxon>Viruses</taxon>
        <taxon>Varidnaviria</taxon>
        <taxon>Bamfordvirae</taxon>
        <taxon>Nucleocytoviricota</taxon>
        <taxon>Megaviricetes</taxon>
        <taxon>Imitervirales</taxon>
        <taxon>Mimiviridae</taxon>
        <taxon>Klosneuvirinae</taxon>
        <taxon>Klosneuvirus</taxon>
    </lineage>
</organism>
<gene>
    <name evidence="1" type="ORF">Klosneuvirus_4_94</name>
</gene>
<dbReference type="EMBL" id="KY684111">
    <property type="protein sequence ID" value="ARF12279.1"/>
    <property type="molecule type" value="Genomic_DNA"/>
</dbReference>
<name>A0A1V0SKL0_9VIRU</name>
<proteinExistence type="predicted"/>
<accession>A0A1V0SKL0</accession>
<sequence>MQSQYTINFNRLDRTSFTGTDEDLIKCLEENINLNNMHHIYVYIKSPGKQTVSYKFDDSFDCLEPYGHINNEPIIETPTIHEKIVKLLMVYKIIIGDEYFHINSMEMLMKTLEEEITLENYKDVVVEHNQYYGLENYKDLYHFDEKCTKLIKFNGSSQFIETPNIHQKLFGEIFKIQIDDIDIIIEDNENILQINSKQDVLDHLTNIVTEENHKNILVSDRDNNIYTFDDQCTRLKSYTNNSTIETPTIHQNLFNSKVSKQYYVQQLGKELGYCESYQDLIILLETIVNQQNYQDIQVRCIRKQNNSVMDKLFTFDKKCTKLITLNNSSIIETPTIAKKIFAGLQYICFTPQSNNLQEMNYVMLKQHLSDKTVEEIKNMTIYDFQKKATYKFSEKNLRFEDLTAQYLQDDLIAHLFADYKVILSIHDIDEEDNPYKLIIKEICHRKILKQKDEQKEMEEYRQSIMKDKSFEKNFNHLIENSYLAGLYFVKNGKIIGSVKDKMVFYYNHPYKRNINGGPFIKVCKEIDMYWELVHDLNTFFDTVKEYFVDKVSTNQVLTLNDNLIEKASKNPDLMMELMMLINVTEILSLY</sequence>
<evidence type="ECO:0000313" key="1">
    <source>
        <dbReference type="EMBL" id="ARF12279.1"/>
    </source>
</evidence>